<dbReference type="InterPro" id="IPR044992">
    <property type="entry name" value="ChyE-like"/>
</dbReference>
<dbReference type="PANTHER" id="PTHR42695:SF5">
    <property type="entry name" value="GLUTAMINE AMIDOTRANSFERASE YLR126C-RELATED"/>
    <property type="match status" value="1"/>
</dbReference>
<evidence type="ECO:0000313" key="2">
    <source>
        <dbReference type="EMBL" id="MDR7308314.1"/>
    </source>
</evidence>
<dbReference type="Gene3D" id="3.40.50.880">
    <property type="match status" value="1"/>
</dbReference>
<dbReference type="EMBL" id="JAVDXO010000010">
    <property type="protein sequence ID" value="MDR7308314.1"/>
    <property type="molecule type" value="Genomic_DNA"/>
</dbReference>
<protein>
    <submittedName>
        <fullName evidence="2">GMP synthase-like glutamine amidotransferase</fullName>
    </submittedName>
</protein>
<feature type="domain" description="Glutamine amidotransferase" evidence="1">
    <location>
        <begin position="46"/>
        <end position="177"/>
    </location>
</feature>
<dbReference type="SUPFAM" id="SSF52317">
    <property type="entry name" value="Class I glutamine amidotransferase-like"/>
    <property type="match status" value="1"/>
</dbReference>
<evidence type="ECO:0000313" key="3">
    <source>
        <dbReference type="Proteomes" id="UP001268089"/>
    </source>
</evidence>
<dbReference type="Proteomes" id="UP001268089">
    <property type="component" value="Unassembled WGS sequence"/>
</dbReference>
<dbReference type="InterPro" id="IPR029062">
    <property type="entry name" value="Class_I_gatase-like"/>
</dbReference>
<keyword evidence="3" id="KW-1185">Reference proteome</keyword>
<dbReference type="InterPro" id="IPR017926">
    <property type="entry name" value="GATASE"/>
</dbReference>
<name>A0ABU1ZRX9_9BURK</name>
<organism evidence="2 3">
    <name type="scientific">Rhodoferax saidenbachensis</name>
    <dbReference type="NCBI Taxonomy" id="1484693"/>
    <lineage>
        <taxon>Bacteria</taxon>
        <taxon>Pseudomonadati</taxon>
        <taxon>Pseudomonadota</taxon>
        <taxon>Betaproteobacteria</taxon>
        <taxon>Burkholderiales</taxon>
        <taxon>Comamonadaceae</taxon>
        <taxon>Rhodoferax</taxon>
    </lineage>
</organism>
<comment type="caution">
    <text evidence="2">The sequence shown here is derived from an EMBL/GenBank/DDBJ whole genome shotgun (WGS) entry which is preliminary data.</text>
</comment>
<dbReference type="PANTHER" id="PTHR42695">
    <property type="entry name" value="GLUTAMINE AMIDOTRANSFERASE YLR126C-RELATED"/>
    <property type="match status" value="1"/>
</dbReference>
<dbReference type="CDD" id="cd01741">
    <property type="entry name" value="GATase1_1"/>
    <property type="match status" value="1"/>
</dbReference>
<sequence length="234" mass="25629">MPPVAIVQHLADDGPAFFATWLQTRGIPFTQHRMHLGEALPADILAHSGLCILGGAMSANDPLPYYPRLLEQIRQAMATDIPVIGHCLGGQLMSRALGGTVQAAEQTEIGWTDLELADPEGVTWVGPHSPLRQFQWHSESFSIPAGAMPLLRGAWCANQAFVVNDMHLGMQFHCEVDEAKLLEWLRDGADLMLRTSGPAVQTPQAILRTLQQDLAHSQAIASSLYARWAQGLRR</sequence>
<dbReference type="Pfam" id="PF00117">
    <property type="entry name" value="GATase"/>
    <property type="match status" value="1"/>
</dbReference>
<evidence type="ECO:0000259" key="1">
    <source>
        <dbReference type="Pfam" id="PF00117"/>
    </source>
</evidence>
<proteinExistence type="predicted"/>
<reference evidence="2 3" key="1">
    <citation type="submission" date="2023-07" db="EMBL/GenBank/DDBJ databases">
        <title>Sorghum-associated microbial communities from plants grown in Nebraska, USA.</title>
        <authorList>
            <person name="Schachtman D."/>
        </authorList>
    </citation>
    <scope>NUCLEOTIDE SEQUENCE [LARGE SCALE GENOMIC DNA]</scope>
    <source>
        <strain evidence="2 3">BE308</strain>
    </source>
</reference>
<accession>A0ABU1ZRX9</accession>
<dbReference type="PROSITE" id="PS51273">
    <property type="entry name" value="GATASE_TYPE_1"/>
    <property type="match status" value="1"/>
</dbReference>
<gene>
    <name evidence="2" type="ORF">J2X15_003623</name>
</gene>
<dbReference type="RefSeq" id="WP_310345449.1">
    <property type="nucleotide sequence ID" value="NZ_JAVDXO010000010.1"/>
</dbReference>